<feature type="domain" description="ABC transporter" evidence="5">
    <location>
        <begin position="6"/>
        <end position="234"/>
    </location>
</feature>
<evidence type="ECO:0000259" key="5">
    <source>
        <dbReference type="PROSITE" id="PS50893"/>
    </source>
</evidence>
<reference evidence="6 7" key="1">
    <citation type="submission" date="2018-05" db="EMBL/GenBank/DDBJ databases">
        <title>Genomic Encyclopedia of Type Strains, Phase IV (KMG-IV): sequencing the most valuable type-strain genomes for metagenomic binning, comparative biology and taxonomic classification.</title>
        <authorList>
            <person name="Goeker M."/>
        </authorList>
    </citation>
    <scope>NUCLEOTIDE SEQUENCE [LARGE SCALE GENOMIC DNA]</scope>
    <source>
        <strain evidence="6 7">DSM 18773</strain>
    </source>
</reference>
<dbReference type="EMBL" id="QGGL01000016">
    <property type="protein sequence ID" value="PWK07855.1"/>
    <property type="molecule type" value="Genomic_DNA"/>
</dbReference>
<dbReference type="PROSITE" id="PS00211">
    <property type="entry name" value="ABC_TRANSPORTER_1"/>
    <property type="match status" value="1"/>
</dbReference>
<gene>
    <name evidence="6" type="ORF">C7459_11614</name>
</gene>
<dbReference type="Proteomes" id="UP000245634">
    <property type="component" value="Unassembled WGS sequence"/>
</dbReference>
<dbReference type="Gene3D" id="3.40.50.300">
    <property type="entry name" value="P-loop containing nucleotide triphosphate hydrolases"/>
    <property type="match status" value="1"/>
</dbReference>
<dbReference type="PANTHER" id="PTHR43335">
    <property type="entry name" value="ABC TRANSPORTER, ATP-BINDING PROTEIN"/>
    <property type="match status" value="1"/>
</dbReference>
<dbReference type="SUPFAM" id="SSF52540">
    <property type="entry name" value="P-loop containing nucleoside triphosphate hydrolases"/>
    <property type="match status" value="1"/>
</dbReference>
<keyword evidence="2" id="KW-0813">Transport</keyword>
<evidence type="ECO:0000256" key="1">
    <source>
        <dbReference type="ARBA" id="ARBA00005417"/>
    </source>
</evidence>
<dbReference type="InterPro" id="IPR017871">
    <property type="entry name" value="ABC_transporter-like_CS"/>
</dbReference>
<keyword evidence="7" id="KW-1185">Reference proteome</keyword>
<dbReference type="InterPro" id="IPR003439">
    <property type="entry name" value="ABC_transporter-like_ATP-bd"/>
</dbReference>
<comment type="caution">
    <text evidence="6">The sequence shown here is derived from an EMBL/GenBank/DDBJ whole genome shotgun (WGS) entry which is preliminary data.</text>
</comment>
<evidence type="ECO:0000256" key="4">
    <source>
        <dbReference type="ARBA" id="ARBA00022840"/>
    </source>
</evidence>
<dbReference type="SMART" id="SM00382">
    <property type="entry name" value="AAA"/>
    <property type="match status" value="1"/>
</dbReference>
<dbReference type="GO" id="GO:0005524">
    <property type="term" value="F:ATP binding"/>
    <property type="evidence" value="ECO:0007669"/>
    <property type="project" value="UniProtKB-KW"/>
</dbReference>
<dbReference type="CDD" id="cd03230">
    <property type="entry name" value="ABC_DR_subfamily_A"/>
    <property type="match status" value="1"/>
</dbReference>
<dbReference type="GO" id="GO:0016887">
    <property type="term" value="F:ATP hydrolysis activity"/>
    <property type="evidence" value="ECO:0007669"/>
    <property type="project" value="InterPro"/>
</dbReference>
<dbReference type="Pfam" id="PF00005">
    <property type="entry name" value="ABC_tran"/>
    <property type="match status" value="1"/>
</dbReference>
<protein>
    <submittedName>
        <fullName evidence="6">ABC-2 type transport system ATP-binding protein</fullName>
    </submittedName>
</protein>
<comment type="similarity">
    <text evidence="1">Belongs to the ABC transporter superfamily.</text>
</comment>
<proteinExistence type="inferred from homology"/>
<organism evidence="6 7">
    <name type="scientific">Tumebacillus permanentifrigoris</name>
    <dbReference type="NCBI Taxonomy" id="378543"/>
    <lineage>
        <taxon>Bacteria</taxon>
        <taxon>Bacillati</taxon>
        <taxon>Bacillota</taxon>
        <taxon>Bacilli</taxon>
        <taxon>Bacillales</taxon>
        <taxon>Alicyclobacillaceae</taxon>
        <taxon>Tumebacillus</taxon>
    </lineage>
</organism>
<evidence type="ECO:0000256" key="3">
    <source>
        <dbReference type="ARBA" id="ARBA00022741"/>
    </source>
</evidence>
<keyword evidence="3" id="KW-0547">Nucleotide-binding</keyword>
<dbReference type="RefSeq" id="WP_109690465.1">
    <property type="nucleotide sequence ID" value="NZ_QGGL01000016.1"/>
</dbReference>
<dbReference type="InterPro" id="IPR003593">
    <property type="entry name" value="AAA+_ATPase"/>
</dbReference>
<dbReference type="PROSITE" id="PS50893">
    <property type="entry name" value="ABC_TRANSPORTER_2"/>
    <property type="match status" value="1"/>
</dbReference>
<evidence type="ECO:0000313" key="7">
    <source>
        <dbReference type="Proteomes" id="UP000245634"/>
    </source>
</evidence>
<evidence type="ECO:0000256" key="2">
    <source>
        <dbReference type="ARBA" id="ARBA00022448"/>
    </source>
</evidence>
<keyword evidence="4 6" id="KW-0067">ATP-binding</keyword>
<sequence>MSDIVISTWGLTKQFDGRAGCRDITLQVPRGVVFGFLGPNGAGKSTFVRTMLGLLHPTAGRAELLGKPIGNIEARRKVGYLPELFRYQDWLTGLQLLETHAELAGVPRSLRRERIRHLLERVGLTGRENDKIRGYSKGMQQRIGIACALIGDPELVFLDEPTSALDPIGRREVRDLMMDLRREGKTVFLNSHLLSEVENVCDHVAIVHKSDLVVQGEWRKLSDVQTQVEIRAEGVSLALWQALQHLIVSAKPLESSVMMTGSRWLIQLSHEEQVPDLVECLHREGVRLYELTPRQPALEDVFLHWVGRKEAEHAHHRETLL</sequence>
<dbReference type="OrthoDB" id="2290519at2"/>
<accession>A0A316D4M5</accession>
<dbReference type="InterPro" id="IPR027417">
    <property type="entry name" value="P-loop_NTPase"/>
</dbReference>
<name>A0A316D4M5_9BACL</name>
<dbReference type="AlphaFoldDB" id="A0A316D4M5"/>
<evidence type="ECO:0000313" key="6">
    <source>
        <dbReference type="EMBL" id="PWK07855.1"/>
    </source>
</evidence>